<reference evidence="6 7" key="1">
    <citation type="submission" date="2020-08" db="EMBL/GenBank/DDBJ databases">
        <title>Plant Genome Project.</title>
        <authorList>
            <person name="Zhang R.-G."/>
        </authorList>
    </citation>
    <scope>NUCLEOTIDE SEQUENCE [LARGE SCALE GENOMIC DNA]</scope>
    <source>
        <tissue evidence="6">Rhizome</tissue>
    </source>
</reference>
<keyword evidence="1" id="KW-0805">Transcription regulation</keyword>
<dbReference type="PROSITE" id="PS51005">
    <property type="entry name" value="NAC"/>
    <property type="match status" value="1"/>
</dbReference>
<keyword evidence="4" id="KW-0539">Nucleus</keyword>
<dbReference type="SUPFAM" id="SSF101941">
    <property type="entry name" value="NAC domain"/>
    <property type="match status" value="1"/>
</dbReference>
<dbReference type="PANTHER" id="PTHR31719:SF134">
    <property type="entry name" value="NAC DOMAIN-CONTAINING PROTEIN 104"/>
    <property type="match status" value="1"/>
</dbReference>
<evidence type="ECO:0000259" key="5">
    <source>
        <dbReference type="PROSITE" id="PS51005"/>
    </source>
</evidence>
<dbReference type="GO" id="GO:0048731">
    <property type="term" value="P:system development"/>
    <property type="evidence" value="ECO:0007669"/>
    <property type="project" value="TreeGrafter"/>
</dbReference>
<dbReference type="GO" id="GO:0003677">
    <property type="term" value="F:DNA binding"/>
    <property type="evidence" value="ECO:0007669"/>
    <property type="project" value="UniProtKB-KW"/>
</dbReference>
<sequence>MLGISPCGGGIRNVYIKAQTTGSIQISIHTLLSSSLACLHILKQATNKTMDPDGSGHGDSNLPPGFHFFPSDEELVVHFLRRKATSPLLPNTIPTLQLRQCDPWNLIAGPALEGGHKFWYFFAARPEHGSTTRATASGYWETVAGADEIISTAGDDVGVKKTLKYYLGQLSGGGEGGIRTNWVMHEYHLLDSVLSDRHRHGACSRKRRQSELNQWVLCRVHESSTSGGSHGEDSKELSCLDEVFLALDDDLDEVSFGI</sequence>
<evidence type="ECO:0000313" key="6">
    <source>
        <dbReference type="EMBL" id="KAG6536575.1"/>
    </source>
</evidence>
<dbReference type="Pfam" id="PF02365">
    <property type="entry name" value="NAM"/>
    <property type="match status" value="1"/>
</dbReference>
<dbReference type="Gene3D" id="2.170.150.80">
    <property type="entry name" value="NAC domain"/>
    <property type="match status" value="1"/>
</dbReference>
<keyword evidence="7" id="KW-1185">Reference proteome</keyword>
<organism evidence="6 7">
    <name type="scientific">Zingiber officinale</name>
    <name type="common">Ginger</name>
    <name type="synonym">Amomum zingiber</name>
    <dbReference type="NCBI Taxonomy" id="94328"/>
    <lineage>
        <taxon>Eukaryota</taxon>
        <taxon>Viridiplantae</taxon>
        <taxon>Streptophyta</taxon>
        <taxon>Embryophyta</taxon>
        <taxon>Tracheophyta</taxon>
        <taxon>Spermatophyta</taxon>
        <taxon>Magnoliopsida</taxon>
        <taxon>Liliopsida</taxon>
        <taxon>Zingiberales</taxon>
        <taxon>Zingiberaceae</taxon>
        <taxon>Zingiber</taxon>
    </lineage>
</organism>
<dbReference type="AlphaFoldDB" id="A0A8J5IA67"/>
<dbReference type="InterPro" id="IPR003441">
    <property type="entry name" value="NAC-dom"/>
</dbReference>
<dbReference type="EMBL" id="JACMSC010000001">
    <property type="protein sequence ID" value="KAG6536575.1"/>
    <property type="molecule type" value="Genomic_DNA"/>
</dbReference>
<dbReference type="InterPro" id="IPR036093">
    <property type="entry name" value="NAC_dom_sf"/>
</dbReference>
<evidence type="ECO:0000256" key="3">
    <source>
        <dbReference type="ARBA" id="ARBA00023163"/>
    </source>
</evidence>
<feature type="domain" description="NAC" evidence="5">
    <location>
        <begin position="62"/>
        <end position="223"/>
    </location>
</feature>
<keyword evidence="3" id="KW-0804">Transcription</keyword>
<gene>
    <name evidence="6" type="ORF">ZIOFF_001633</name>
</gene>
<evidence type="ECO:0000256" key="2">
    <source>
        <dbReference type="ARBA" id="ARBA00023125"/>
    </source>
</evidence>
<dbReference type="GO" id="GO:0006355">
    <property type="term" value="P:regulation of DNA-templated transcription"/>
    <property type="evidence" value="ECO:0007669"/>
    <property type="project" value="InterPro"/>
</dbReference>
<dbReference type="PANTHER" id="PTHR31719">
    <property type="entry name" value="NAC TRANSCRIPTION FACTOR 56"/>
    <property type="match status" value="1"/>
</dbReference>
<comment type="caution">
    <text evidence="6">The sequence shown here is derived from an EMBL/GenBank/DDBJ whole genome shotgun (WGS) entry which is preliminary data.</text>
</comment>
<proteinExistence type="predicted"/>
<keyword evidence="2" id="KW-0238">DNA-binding</keyword>
<accession>A0A8J5IA67</accession>
<evidence type="ECO:0000313" key="7">
    <source>
        <dbReference type="Proteomes" id="UP000734854"/>
    </source>
</evidence>
<name>A0A8J5IA67_ZINOF</name>
<protein>
    <recommendedName>
        <fullName evidence="5">NAC domain-containing protein</fullName>
    </recommendedName>
</protein>
<evidence type="ECO:0000256" key="1">
    <source>
        <dbReference type="ARBA" id="ARBA00023015"/>
    </source>
</evidence>
<evidence type="ECO:0000256" key="4">
    <source>
        <dbReference type="ARBA" id="ARBA00023242"/>
    </source>
</evidence>
<dbReference type="Proteomes" id="UP000734854">
    <property type="component" value="Unassembled WGS sequence"/>
</dbReference>